<dbReference type="SUPFAM" id="SSF52540">
    <property type="entry name" value="P-loop containing nucleoside triphosphate hydrolases"/>
    <property type="match status" value="1"/>
</dbReference>
<evidence type="ECO:0000256" key="10">
    <source>
        <dbReference type="PROSITE-ProRule" id="PRU00560"/>
    </source>
</evidence>
<dbReference type="GO" id="GO:0043138">
    <property type="term" value="F:3'-5' DNA helicase activity"/>
    <property type="evidence" value="ECO:0007669"/>
    <property type="project" value="UniProtKB-EC"/>
</dbReference>
<dbReference type="InterPro" id="IPR014017">
    <property type="entry name" value="DNA_helicase_UvrD-like_C"/>
</dbReference>
<evidence type="ECO:0000256" key="3">
    <source>
        <dbReference type="ARBA" id="ARBA00022801"/>
    </source>
</evidence>
<evidence type="ECO:0000313" key="13">
    <source>
        <dbReference type="Proteomes" id="UP000460751"/>
    </source>
</evidence>
<dbReference type="InterPro" id="IPR027417">
    <property type="entry name" value="P-loop_NTPase"/>
</dbReference>
<dbReference type="EC" id="5.6.2.4" evidence="8"/>
<evidence type="ECO:0000256" key="9">
    <source>
        <dbReference type="ARBA" id="ARBA00048988"/>
    </source>
</evidence>
<keyword evidence="5 10" id="KW-0067">ATP-binding</keyword>
<keyword evidence="2 10" id="KW-0547">Nucleotide-binding</keyword>
<feature type="binding site" evidence="10">
    <location>
        <begin position="271"/>
        <end position="278"/>
    </location>
    <ligand>
        <name>ATP</name>
        <dbReference type="ChEBI" id="CHEBI:30616"/>
    </ligand>
</feature>
<dbReference type="Gene3D" id="3.30.2310.20">
    <property type="entry name" value="RelE-like"/>
    <property type="match status" value="1"/>
</dbReference>
<dbReference type="InterPro" id="IPR000212">
    <property type="entry name" value="DNA_helicase_UvrD/REP"/>
</dbReference>
<evidence type="ECO:0000313" key="12">
    <source>
        <dbReference type="EMBL" id="MYL28152.1"/>
    </source>
</evidence>
<keyword evidence="13" id="KW-1185">Reference proteome</keyword>
<dbReference type="Gene3D" id="3.40.50.300">
    <property type="entry name" value="P-loop containing nucleotide triphosphate hydrolases"/>
    <property type="match status" value="2"/>
</dbReference>
<evidence type="ECO:0000256" key="8">
    <source>
        <dbReference type="ARBA" id="ARBA00034808"/>
    </source>
</evidence>
<organism evidence="12 13">
    <name type="scientific">Vreelandella halophila</name>
    <dbReference type="NCBI Taxonomy" id="86177"/>
    <lineage>
        <taxon>Bacteria</taxon>
        <taxon>Pseudomonadati</taxon>
        <taxon>Pseudomonadota</taxon>
        <taxon>Gammaproteobacteria</taxon>
        <taxon>Oceanospirillales</taxon>
        <taxon>Halomonadaceae</taxon>
        <taxon>Vreelandella</taxon>
    </lineage>
</organism>
<reference evidence="12 13" key="1">
    <citation type="submission" date="2019-11" db="EMBL/GenBank/DDBJ databases">
        <title>Genome sequences of 17 halophilic strains isolated from different environments.</title>
        <authorList>
            <person name="Furrow R.E."/>
        </authorList>
    </citation>
    <scope>NUCLEOTIDE SEQUENCE [LARGE SCALE GENOMIC DNA]</scope>
    <source>
        <strain evidence="12 13">22507_15_FS</strain>
    </source>
</reference>
<dbReference type="InterPro" id="IPR013986">
    <property type="entry name" value="DExx_box_DNA_helicase_dom_sf"/>
</dbReference>
<keyword evidence="3 10" id="KW-0378">Hydrolase</keyword>
<comment type="catalytic activity">
    <reaction evidence="9">
        <text>ATP + H2O = ADP + phosphate + H(+)</text>
        <dbReference type="Rhea" id="RHEA:13065"/>
        <dbReference type="ChEBI" id="CHEBI:15377"/>
        <dbReference type="ChEBI" id="CHEBI:15378"/>
        <dbReference type="ChEBI" id="CHEBI:30616"/>
        <dbReference type="ChEBI" id="CHEBI:43474"/>
        <dbReference type="ChEBI" id="CHEBI:456216"/>
        <dbReference type="EC" id="5.6.2.4"/>
    </reaction>
</comment>
<evidence type="ECO:0000256" key="2">
    <source>
        <dbReference type="ARBA" id="ARBA00022741"/>
    </source>
</evidence>
<evidence type="ECO:0000256" key="6">
    <source>
        <dbReference type="ARBA" id="ARBA00023235"/>
    </source>
</evidence>
<evidence type="ECO:0000256" key="7">
    <source>
        <dbReference type="ARBA" id="ARBA00034617"/>
    </source>
</evidence>
<name>A0A9X5B7H4_9GAMM</name>
<sequence length="714" mass="81203">MESLQVALSQDFFEAFARIPRNKQKKVNEFVGKFRNNPQSSGLNYEKINDAANDQFRSVRVDQDYRAIVMKPSKGNVYLLLWVDKHDEAYAWARRHKCQVNPETGALQLYEVTHHEAAVETEAASEPAEDKAESEGEALFDLRDRELLRLGVPEDRLEQVKAVTSQRALDQMERLLPVEAFEALCFLAEGVSLNEVMAEYAVPDGEHEVDTTDIDAALELATTQRRFHVVEDEAELQQMLEAPLEQWRVFLHPLQRQLVERHWNGPVRVLGGAGTGKTVVAMHRARWLARNVLAQGEKLLFTTFTRNLAMDIEANLRKICTQEEMGAIEVTNINGLAHRALRQIGHPGQVVYPGSDEYSKCWDKALTQSPGELNFPDSFYEEEFEQVVLTQRVQTRQEYFKAKRVGRGVALSRKQRAQIWPVFEEMRLQLHQNGFLTLQDGIYAVMDHLAEGKGDLPQYRCAVVDETQDFGPEMLQLLRALVPEQKDDMMLVGDGHQRIYGRRASLGQCGINIRGRGKKLRVNYRTTEEIRRYATAVLEGIEVDDLDDDQDSLSGYRSLLMGQKPVLKGFSDPKEEAEWVCSEIQKLTDDGMPDRNICVVARTEKHLKDVKSALKEAGRDAYPVRRDSTENTQIPGIRLANMHRVKGLEFKVVFIVAVNQGVVPLQVAMDKTEDVVEKRARDLNERALLHVACTRAVQGLYVSWSGEVSEYLRS</sequence>
<dbReference type="GO" id="GO:0003677">
    <property type="term" value="F:DNA binding"/>
    <property type="evidence" value="ECO:0007669"/>
    <property type="project" value="UniProtKB-KW"/>
</dbReference>
<dbReference type="PANTHER" id="PTHR11070">
    <property type="entry name" value="UVRD / RECB / PCRA DNA HELICASE FAMILY MEMBER"/>
    <property type="match status" value="1"/>
</dbReference>
<dbReference type="SUPFAM" id="SSF143011">
    <property type="entry name" value="RelE-like"/>
    <property type="match status" value="1"/>
</dbReference>
<dbReference type="InterPro" id="IPR035093">
    <property type="entry name" value="RelE/ParE_toxin_dom_sf"/>
</dbReference>
<evidence type="ECO:0000256" key="5">
    <source>
        <dbReference type="ARBA" id="ARBA00022840"/>
    </source>
</evidence>
<dbReference type="GO" id="GO:0000725">
    <property type="term" value="P:recombinational repair"/>
    <property type="evidence" value="ECO:0007669"/>
    <property type="project" value="TreeGrafter"/>
</dbReference>
<gene>
    <name evidence="12" type="ORF">GLW01_15285</name>
</gene>
<keyword evidence="6" id="KW-0413">Isomerase</keyword>
<dbReference type="PANTHER" id="PTHR11070:SF45">
    <property type="entry name" value="DNA 3'-5' HELICASE"/>
    <property type="match status" value="1"/>
</dbReference>
<feature type="domain" description="UvrD-like helicase ATP-binding" evidence="11">
    <location>
        <begin position="250"/>
        <end position="534"/>
    </location>
</feature>
<dbReference type="Gene3D" id="1.10.10.160">
    <property type="match status" value="1"/>
</dbReference>
<comment type="similarity">
    <text evidence="1">Belongs to the helicase family. UvrD subfamily.</text>
</comment>
<dbReference type="Pfam" id="PF13361">
    <property type="entry name" value="UvrD_C"/>
    <property type="match status" value="2"/>
</dbReference>
<dbReference type="PROSITE" id="PS51198">
    <property type="entry name" value="UVRD_HELICASE_ATP_BIND"/>
    <property type="match status" value="1"/>
</dbReference>
<dbReference type="AlphaFoldDB" id="A0A9X5B7H4"/>
<proteinExistence type="inferred from homology"/>
<comment type="catalytic activity">
    <reaction evidence="7">
        <text>Couples ATP hydrolysis with the unwinding of duplex DNA by translocating in the 3'-5' direction.</text>
        <dbReference type="EC" id="5.6.2.4"/>
    </reaction>
</comment>
<keyword evidence="4 10" id="KW-0347">Helicase</keyword>
<accession>A0A9X5B7H4</accession>
<comment type="caution">
    <text evidence="12">The sequence shown here is derived from an EMBL/GenBank/DDBJ whole genome shotgun (WGS) entry which is preliminary data.</text>
</comment>
<evidence type="ECO:0000259" key="11">
    <source>
        <dbReference type="PROSITE" id="PS51198"/>
    </source>
</evidence>
<dbReference type="Proteomes" id="UP000460751">
    <property type="component" value="Unassembled WGS sequence"/>
</dbReference>
<dbReference type="EMBL" id="WMEX01000012">
    <property type="protein sequence ID" value="MYL28152.1"/>
    <property type="molecule type" value="Genomic_DNA"/>
</dbReference>
<dbReference type="GO" id="GO:0016787">
    <property type="term" value="F:hydrolase activity"/>
    <property type="evidence" value="ECO:0007669"/>
    <property type="project" value="UniProtKB-UniRule"/>
</dbReference>
<evidence type="ECO:0000256" key="4">
    <source>
        <dbReference type="ARBA" id="ARBA00022806"/>
    </source>
</evidence>
<dbReference type="InterPro" id="IPR014016">
    <property type="entry name" value="UvrD-like_ATP-bd"/>
</dbReference>
<dbReference type="GO" id="GO:0005524">
    <property type="term" value="F:ATP binding"/>
    <property type="evidence" value="ECO:0007669"/>
    <property type="project" value="UniProtKB-UniRule"/>
</dbReference>
<dbReference type="Pfam" id="PF00580">
    <property type="entry name" value="UvrD-helicase"/>
    <property type="match status" value="1"/>
</dbReference>
<protein>
    <recommendedName>
        <fullName evidence="8">DNA 3'-5' helicase</fullName>
        <ecNumber evidence="8">5.6.2.4</ecNumber>
    </recommendedName>
</protein>
<dbReference type="OrthoDB" id="5298826at2"/>
<dbReference type="RefSeq" id="WP_160899645.1">
    <property type="nucleotide sequence ID" value="NZ_WMEX01000012.1"/>
</dbReference>
<evidence type="ECO:0000256" key="1">
    <source>
        <dbReference type="ARBA" id="ARBA00009922"/>
    </source>
</evidence>